<dbReference type="AlphaFoldDB" id="A0A2M8KJ25"/>
<evidence type="ECO:0000313" key="3">
    <source>
        <dbReference type="EMBL" id="PJE59915.1"/>
    </source>
</evidence>
<evidence type="ECO:0000313" key="4">
    <source>
        <dbReference type="Proteomes" id="UP000231086"/>
    </source>
</evidence>
<dbReference type="Gene3D" id="2.40.70.10">
    <property type="entry name" value="Acid Proteases"/>
    <property type="match status" value="1"/>
</dbReference>
<name>A0A2M8KJ25_9BACT</name>
<dbReference type="PANTHER" id="PTHR21621">
    <property type="entry name" value="RIBOSOMAL PROTEIN S6 MODIFICATION PROTEIN"/>
    <property type="match status" value="1"/>
</dbReference>
<gene>
    <name evidence="3" type="ORF">COU85_01110</name>
</gene>
<dbReference type="GO" id="GO:0005524">
    <property type="term" value="F:ATP binding"/>
    <property type="evidence" value="ECO:0007669"/>
    <property type="project" value="UniProtKB-UniRule"/>
</dbReference>
<dbReference type="InterPro" id="IPR039523">
    <property type="entry name" value="RimK-rel_E_lig_ATP-grasp"/>
</dbReference>
<organism evidence="3 4">
    <name type="scientific">Candidatus Portnoybacteria bacterium CG10_big_fil_rev_8_21_14_0_10_44_7</name>
    <dbReference type="NCBI Taxonomy" id="1974816"/>
    <lineage>
        <taxon>Bacteria</taxon>
        <taxon>Candidatus Portnoyibacteriota</taxon>
    </lineage>
</organism>
<dbReference type="SUPFAM" id="SSF50630">
    <property type="entry name" value="Acid proteases"/>
    <property type="match status" value="1"/>
</dbReference>
<dbReference type="GO" id="GO:0005737">
    <property type="term" value="C:cytoplasm"/>
    <property type="evidence" value="ECO:0007669"/>
    <property type="project" value="TreeGrafter"/>
</dbReference>
<dbReference type="GO" id="GO:0046872">
    <property type="term" value="F:metal ion binding"/>
    <property type="evidence" value="ECO:0007669"/>
    <property type="project" value="InterPro"/>
</dbReference>
<dbReference type="InterPro" id="IPR021109">
    <property type="entry name" value="Peptidase_aspartic_dom_sf"/>
</dbReference>
<protein>
    <recommendedName>
        <fullName evidence="2">ATP-grasp domain-containing protein</fullName>
    </recommendedName>
</protein>
<dbReference type="EMBL" id="PFEA01000021">
    <property type="protein sequence ID" value="PJE59915.1"/>
    <property type="molecule type" value="Genomic_DNA"/>
</dbReference>
<dbReference type="Proteomes" id="UP000231086">
    <property type="component" value="Unassembled WGS sequence"/>
</dbReference>
<dbReference type="SUPFAM" id="SSF56059">
    <property type="entry name" value="Glutathione synthetase ATP-binding domain-like"/>
    <property type="match status" value="1"/>
</dbReference>
<feature type="domain" description="ATP-grasp" evidence="2">
    <location>
        <begin position="41"/>
        <end position="294"/>
    </location>
</feature>
<dbReference type="InterPro" id="IPR011761">
    <property type="entry name" value="ATP-grasp"/>
</dbReference>
<keyword evidence="1" id="KW-0547">Nucleotide-binding</keyword>
<dbReference type="GO" id="GO:0018169">
    <property type="term" value="F:ribosomal S6-glutamic acid ligase activity"/>
    <property type="evidence" value="ECO:0007669"/>
    <property type="project" value="TreeGrafter"/>
</dbReference>
<evidence type="ECO:0000259" key="2">
    <source>
        <dbReference type="PROSITE" id="PS50975"/>
    </source>
</evidence>
<sequence length="442" mass="49583">MNIIQFFKNRKKVLGLNARRFARPPAKKAALRIADNKLLAKKVLQKARLPILETLQILKDRQEVQDFNYRDLPHSFVLKPNAGLGGEGIVVVFGRKKNQPDAWVRGDRSLVRTADLQNHCRNIVDGNFSRLGTPDIAFFEERSKINKTLKPYCWRGIPDIRIIVYNLVPIMAMLRLPTKYSGGRANLHIGGIGVGVDLGTGVTTTANWRGQIIEKLPDSRLLLSGIQIPYFQELLHISAQVQAVTGIGYLGVDLALDRDKGPVILEINARPGLSIQLANLTGLAERLERVRGLKINTAARGIRVGQDLFGGEVEEELEEISGRKVLGINEPIKIFSPGKDKSIETMAKIDTGAYRTTICFSLVEKLGLDKIVHHKKVRGVLGEEERPIAQASFVLDRRLVATEVFLADRREMKYDVIVGRRDLKRFLVDPAKNVFMRHKKDD</sequence>
<dbReference type="GO" id="GO:0009432">
    <property type="term" value="P:SOS response"/>
    <property type="evidence" value="ECO:0007669"/>
    <property type="project" value="TreeGrafter"/>
</dbReference>
<accession>A0A2M8KJ25</accession>
<dbReference type="PROSITE" id="PS50975">
    <property type="entry name" value="ATP_GRASP"/>
    <property type="match status" value="1"/>
</dbReference>
<keyword evidence="1" id="KW-0067">ATP-binding</keyword>
<reference evidence="4" key="1">
    <citation type="submission" date="2017-09" db="EMBL/GenBank/DDBJ databases">
        <title>Depth-based differentiation of microbial function through sediment-hosted aquifers and enrichment of novel symbionts in the deep terrestrial subsurface.</title>
        <authorList>
            <person name="Probst A.J."/>
            <person name="Ladd B."/>
            <person name="Jarett J.K."/>
            <person name="Geller-Mcgrath D.E."/>
            <person name="Sieber C.M.K."/>
            <person name="Emerson J.B."/>
            <person name="Anantharaman K."/>
            <person name="Thomas B.C."/>
            <person name="Malmstrom R."/>
            <person name="Stieglmeier M."/>
            <person name="Klingl A."/>
            <person name="Woyke T."/>
            <person name="Ryan C.M."/>
            <person name="Banfield J.F."/>
        </authorList>
    </citation>
    <scope>NUCLEOTIDE SEQUENCE [LARGE SCALE GENOMIC DNA]</scope>
</reference>
<proteinExistence type="predicted"/>
<dbReference type="PANTHER" id="PTHR21621:SF0">
    <property type="entry name" value="BETA-CITRYLGLUTAMATE SYNTHASE B-RELATED"/>
    <property type="match status" value="1"/>
</dbReference>
<dbReference type="Pfam" id="PF14397">
    <property type="entry name" value="ATPgrasp_ST"/>
    <property type="match status" value="1"/>
</dbReference>
<comment type="caution">
    <text evidence="3">The sequence shown here is derived from an EMBL/GenBank/DDBJ whole genome shotgun (WGS) entry which is preliminary data.</text>
</comment>
<dbReference type="Gene3D" id="3.30.470.20">
    <property type="entry name" value="ATP-grasp fold, B domain"/>
    <property type="match status" value="1"/>
</dbReference>
<evidence type="ECO:0000256" key="1">
    <source>
        <dbReference type="PROSITE-ProRule" id="PRU00409"/>
    </source>
</evidence>